<evidence type="ECO:0000256" key="1">
    <source>
        <dbReference type="ARBA" id="ARBA00004127"/>
    </source>
</evidence>
<dbReference type="RefSeq" id="WP_203653357.1">
    <property type="nucleotide sequence ID" value="NZ_BONR01000001.1"/>
</dbReference>
<gene>
    <name evidence="7" type="ORF">Dac01nite_06740</name>
</gene>
<reference evidence="7" key="1">
    <citation type="submission" date="2021-01" db="EMBL/GenBank/DDBJ databases">
        <title>Whole genome shotgun sequence of Demequina activiva NBRC 110675.</title>
        <authorList>
            <person name="Komaki H."/>
            <person name="Tamura T."/>
        </authorList>
    </citation>
    <scope>NUCLEOTIDE SEQUENCE</scope>
    <source>
        <strain evidence="7">NBRC 110675</strain>
    </source>
</reference>
<dbReference type="InterPro" id="IPR010652">
    <property type="entry name" value="DUF1232"/>
</dbReference>
<evidence type="ECO:0000259" key="6">
    <source>
        <dbReference type="Pfam" id="PF06803"/>
    </source>
</evidence>
<evidence type="ECO:0000256" key="4">
    <source>
        <dbReference type="ARBA" id="ARBA00023136"/>
    </source>
</evidence>
<sequence>MWWKFFQAVRRGEYRLAPMTWLTAIGAAIYTIMPVDLIPELFFGPFGFVDDLGLWGVFVMLATREKNQWEAQLHQQDYVDVTPEPRAAR</sequence>
<keyword evidence="3 5" id="KW-1133">Transmembrane helix</keyword>
<dbReference type="Proteomes" id="UP000652354">
    <property type="component" value="Unassembled WGS sequence"/>
</dbReference>
<evidence type="ECO:0000256" key="3">
    <source>
        <dbReference type="ARBA" id="ARBA00022989"/>
    </source>
</evidence>
<accession>A0A919UFP3</accession>
<evidence type="ECO:0000313" key="7">
    <source>
        <dbReference type="EMBL" id="GIG53922.1"/>
    </source>
</evidence>
<keyword evidence="8" id="KW-1185">Reference proteome</keyword>
<dbReference type="EMBL" id="BONR01000001">
    <property type="protein sequence ID" value="GIG53922.1"/>
    <property type="molecule type" value="Genomic_DNA"/>
</dbReference>
<evidence type="ECO:0000256" key="2">
    <source>
        <dbReference type="ARBA" id="ARBA00022692"/>
    </source>
</evidence>
<dbReference type="GO" id="GO:0012505">
    <property type="term" value="C:endomembrane system"/>
    <property type="evidence" value="ECO:0007669"/>
    <property type="project" value="UniProtKB-SubCell"/>
</dbReference>
<evidence type="ECO:0000256" key="5">
    <source>
        <dbReference type="SAM" id="Phobius"/>
    </source>
</evidence>
<feature type="domain" description="DUF1232" evidence="6">
    <location>
        <begin position="20"/>
        <end position="54"/>
    </location>
</feature>
<organism evidence="7 8">
    <name type="scientific">Demequina activiva</name>
    <dbReference type="NCBI Taxonomy" id="1582364"/>
    <lineage>
        <taxon>Bacteria</taxon>
        <taxon>Bacillati</taxon>
        <taxon>Actinomycetota</taxon>
        <taxon>Actinomycetes</taxon>
        <taxon>Micrococcales</taxon>
        <taxon>Demequinaceae</taxon>
        <taxon>Demequina</taxon>
    </lineage>
</organism>
<name>A0A919UFP3_9MICO</name>
<protein>
    <recommendedName>
        <fullName evidence="6">DUF1232 domain-containing protein</fullName>
    </recommendedName>
</protein>
<feature type="transmembrane region" description="Helical" evidence="5">
    <location>
        <begin position="16"/>
        <end position="35"/>
    </location>
</feature>
<proteinExistence type="predicted"/>
<keyword evidence="2 5" id="KW-0812">Transmembrane</keyword>
<comment type="caution">
    <text evidence="7">The sequence shown here is derived from an EMBL/GenBank/DDBJ whole genome shotgun (WGS) entry which is preliminary data.</text>
</comment>
<evidence type="ECO:0000313" key="8">
    <source>
        <dbReference type="Proteomes" id="UP000652354"/>
    </source>
</evidence>
<dbReference type="AlphaFoldDB" id="A0A919UFP3"/>
<dbReference type="Pfam" id="PF06803">
    <property type="entry name" value="DUF1232"/>
    <property type="match status" value="1"/>
</dbReference>
<comment type="subcellular location">
    <subcellularLocation>
        <location evidence="1">Endomembrane system</location>
        <topology evidence="1">Multi-pass membrane protein</topology>
    </subcellularLocation>
</comment>
<keyword evidence="4 5" id="KW-0472">Membrane</keyword>